<keyword evidence="1" id="KW-0732">Signal</keyword>
<comment type="caution">
    <text evidence="2">The sequence shown here is derived from an EMBL/GenBank/DDBJ whole genome shotgun (WGS) entry which is preliminary data.</text>
</comment>
<reference evidence="2 3" key="1">
    <citation type="journal article" date="2019" name="Commun. Biol.">
        <title>The bagworm genome reveals a unique fibroin gene that provides high tensile strength.</title>
        <authorList>
            <person name="Kono N."/>
            <person name="Nakamura H."/>
            <person name="Ohtoshi R."/>
            <person name="Tomita M."/>
            <person name="Numata K."/>
            <person name="Arakawa K."/>
        </authorList>
    </citation>
    <scope>NUCLEOTIDE SEQUENCE [LARGE SCALE GENOMIC DNA]</scope>
</reference>
<evidence type="ECO:0000256" key="1">
    <source>
        <dbReference type="SAM" id="SignalP"/>
    </source>
</evidence>
<dbReference type="AlphaFoldDB" id="A0A4C1U1A3"/>
<accession>A0A4C1U1A3</accession>
<protein>
    <submittedName>
        <fullName evidence="2">Uncharacterized protein</fullName>
    </submittedName>
</protein>
<sequence>MRSLKILVFTLLAVVGAQETCRSVDEEPYIRFGTKTAYSYANTQMPQNDHGVPDVAYLQLVVPDDFRHFWKASQQV</sequence>
<gene>
    <name evidence="2" type="ORF">EVAR_11357_1</name>
</gene>
<feature type="chain" id="PRO_5020025150" evidence="1">
    <location>
        <begin position="18"/>
        <end position="76"/>
    </location>
</feature>
<evidence type="ECO:0000313" key="3">
    <source>
        <dbReference type="Proteomes" id="UP000299102"/>
    </source>
</evidence>
<keyword evidence="3" id="KW-1185">Reference proteome</keyword>
<dbReference type="EMBL" id="BGZK01000113">
    <property type="protein sequence ID" value="GBP19967.1"/>
    <property type="molecule type" value="Genomic_DNA"/>
</dbReference>
<dbReference type="OrthoDB" id="7378709at2759"/>
<dbReference type="Proteomes" id="UP000299102">
    <property type="component" value="Unassembled WGS sequence"/>
</dbReference>
<name>A0A4C1U1A3_EUMVA</name>
<evidence type="ECO:0000313" key="2">
    <source>
        <dbReference type="EMBL" id="GBP19967.1"/>
    </source>
</evidence>
<feature type="signal peptide" evidence="1">
    <location>
        <begin position="1"/>
        <end position="17"/>
    </location>
</feature>
<proteinExistence type="predicted"/>
<organism evidence="2 3">
    <name type="scientific">Eumeta variegata</name>
    <name type="common">Bagworm moth</name>
    <name type="synonym">Eumeta japonica</name>
    <dbReference type="NCBI Taxonomy" id="151549"/>
    <lineage>
        <taxon>Eukaryota</taxon>
        <taxon>Metazoa</taxon>
        <taxon>Ecdysozoa</taxon>
        <taxon>Arthropoda</taxon>
        <taxon>Hexapoda</taxon>
        <taxon>Insecta</taxon>
        <taxon>Pterygota</taxon>
        <taxon>Neoptera</taxon>
        <taxon>Endopterygota</taxon>
        <taxon>Lepidoptera</taxon>
        <taxon>Glossata</taxon>
        <taxon>Ditrysia</taxon>
        <taxon>Tineoidea</taxon>
        <taxon>Psychidae</taxon>
        <taxon>Oiketicinae</taxon>
        <taxon>Eumeta</taxon>
    </lineage>
</organism>